<evidence type="ECO:0000259" key="6">
    <source>
        <dbReference type="Pfam" id="PF01494"/>
    </source>
</evidence>
<dbReference type="OrthoDB" id="420606at2759"/>
<dbReference type="EMBL" id="KB822711">
    <property type="protein sequence ID" value="ETN46850.1"/>
    <property type="molecule type" value="Genomic_DNA"/>
</dbReference>
<comment type="similarity">
    <text evidence="1">Belongs to the paxM FAD-dependent monooxygenase family.</text>
</comment>
<dbReference type="PANTHER" id="PTHR13789:SF306">
    <property type="entry name" value="HYDROXYLASE, PUTATIVE-RELATED"/>
    <property type="match status" value="1"/>
</dbReference>
<proteinExistence type="inferred from homology"/>
<dbReference type="HOGENOM" id="CLU_009665_19_3_1"/>
<dbReference type="InParanoid" id="W2SDZ5"/>
<dbReference type="RefSeq" id="XP_008711562.1">
    <property type="nucleotide sequence ID" value="XM_008713340.1"/>
</dbReference>
<feature type="domain" description="FAD-binding" evidence="6">
    <location>
        <begin position="4"/>
        <end position="350"/>
    </location>
</feature>
<dbReference type="STRING" id="1220924.W2SDZ5"/>
<dbReference type="PANTHER" id="PTHR13789">
    <property type="entry name" value="MONOOXYGENASE"/>
    <property type="match status" value="1"/>
</dbReference>
<sequence>MPELHVGICGGGIGGLAAAIAIRRAGCKVTVLEAAAELGEIGAGIQMTPNVARLLMRWGTDKYIGANLVEFEEVYLRRKDGTKVGYARTVPNIRRNMCGVPWWCVHRMHLHSGLAESAKDHGAEICIDSRVVKIDWLSSKQVQVTTAQGKEWTFDLLIGADGLRSVVRSTILPHVKPRPPTKNCAYRAIVPTEEVAKDPVAKELVAKVQMDIWMSPGAYIISYPISNGKDFNMVVSHHRPNYVEDVEDVDMDEFRTVYQDFDPRIKRVLDMVPTTRRWPLLVTGPLDTWSTPQKNIGDAAHSMVNHMAQGAATSMEDGAFLALTLKRVADGTLTLAQAIEIYEKTRMPLAYNKQQVSFINGSIWMMEDGPAQQARDKAMEPELRGEQLVRSPNLYSDPFTALSIFGYDAEADAEKAVEAYLKKHEPYNATTGVTDREWERFYGYFHPAGNEVMASKL</sequence>
<dbReference type="VEuPathDB" id="FungiDB:HMPREF1541_01039"/>
<accession>W2SDZ5</accession>
<name>W2SDZ5_CYPE1</name>
<evidence type="ECO:0000256" key="4">
    <source>
        <dbReference type="ARBA" id="ARBA00023002"/>
    </source>
</evidence>
<dbReference type="SUPFAM" id="SSF54373">
    <property type="entry name" value="FAD-linked reductases, C-terminal domain"/>
    <property type="match status" value="1"/>
</dbReference>
<evidence type="ECO:0000256" key="1">
    <source>
        <dbReference type="ARBA" id="ARBA00007992"/>
    </source>
</evidence>
<keyword evidence="8" id="KW-1185">Reference proteome</keyword>
<keyword evidence="4" id="KW-0560">Oxidoreductase</keyword>
<reference evidence="7 8" key="1">
    <citation type="submission" date="2013-03" db="EMBL/GenBank/DDBJ databases">
        <title>The Genome Sequence of Phialophora europaea CBS 101466.</title>
        <authorList>
            <consortium name="The Broad Institute Genomics Platform"/>
            <person name="Cuomo C."/>
            <person name="de Hoog S."/>
            <person name="Gorbushina A."/>
            <person name="Walker B."/>
            <person name="Young S.K."/>
            <person name="Zeng Q."/>
            <person name="Gargeya S."/>
            <person name="Fitzgerald M."/>
            <person name="Haas B."/>
            <person name="Abouelleil A."/>
            <person name="Allen A.W."/>
            <person name="Alvarado L."/>
            <person name="Arachchi H.M."/>
            <person name="Berlin A.M."/>
            <person name="Chapman S.B."/>
            <person name="Gainer-Dewar J."/>
            <person name="Goldberg J."/>
            <person name="Griggs A."/>
            <person name="Gujja S."/>
            <person name="Hansen M."/>
            <person name="Howarth C."/>
            <person name="Imamovic A."/>
            <person name="Ireland A."/>
            <person name="Larimer J."/>
            <person name="McCowan C."/>
            <person name="Murphy C."/>
            <person name="Pearson M."/>
            <person name="Poon T.W."/>
            <person name="Priest M."/>
            <person name="Roberts A."/>
            <person name="Saif S."/>
            <person name="Shea T."/>
            <person name="Sisk P."/>
            <person name="Sykes S."/>
            <person name="Wortman J."/>
            <person name="Nusbaum C."/>
            <person name="Birren B."/>
        </authorList>
    </citation>
    <scope>NUCLEOTIDE SEQUENCE [LARGE SCALE GENOMIC DNA]</scope>
    <source>
        <strain evidence="7 8">CBS 101466</strain>
    </source>
</reference>
<evidence type="ECO:0000313" key="8">
    <source>
        <dbReference type="Proteomes" id="UP000030752"/>
    </source>
</evidence>
<organism evidence="7 8">
    <name type="scientific">Cyphellophora europaea (strain CBS 101466)</name>
    <name type="common">Phialophora europaea</name>
    <dbReference type="NCBI Taxonomy" id="1220924"/>
    <lineage>
        <taxon>Eukaryota</taxon>
        <taxon>Fungi</taxon>
        <taxon>Dikarya</taxon>
        <taxon>Ascomycota</taxon>
        <taxon>Pezizomycotina</taxon>
        <taxon>Eurotiomycetes</taxon>
        <taxon>Chaetothyriomycetidae</taxon>
        <taxon>Chaetothyriales</taxon>
        <taxon>Cyphellophoraceae</taxon>
        <taxon>Cyphellophora</taxon>
    </lineage>
</organism>
<keyword evidence="2" id="KW-0285">Flavoprotein</keyword>
<evidence type="ECO:0000313" key="7">
    <source>
        <dbReference type="EMBL" id="ETN46850.1"/>
    </source>
</evidence>
<dbReference type="GeneID" id="19968378"/>
<dbReference type="Pfam" id="PF01494">
    <property type="entry name" value="FAD_binding_3"/>
    <property type="match status" value="1"/>
</dbReference>
<dbReference type="GO" id="GO:0071949">
    <property type="term" value="F:FAD binding"/>
    <property type="evidence" value="ECO:0007669"/>
    <property type="project" value="InterPro"/>
</dbReference>
<dbReference type="GO" id="GO:0004497">
    <property type="term" value="F:monooxygenase activity"/>
    <property type="evidence" value="ECO:0007669"/>
    <property type="project" value="UniProtKB-KW"/>
</dbReference>
<dbReference type="eggNOG" id="KOG2614">
    <property type="taxonomic scope" value="Eukaryota"/>
</dbReference>
<keyword evidence="3" id="KW-0274">FAD</keyword>
<gene>
    <name evidence="7" type="ORF">HMPREF1541_01039</name>
</gene>
<evidence type="ECO:0000256" key="5">
    <source>
        <dbReference type="ARBA" id="ARBA00023033"/>
    </source>
</evidence>
<dbReference type="SUPFAM" id="SSF51905">
    <property type="entry name" value="FAD/NAD(P)-binding domain"/>
    <property type="match status" value="1"/>
</dbReference>
<dbReference type="InterPro" id="IPR002938">
    <property type="entry name" value="FAD-bd"/>
</dbReference>
<dbReference type="Gene3D" id="3.50.50.60">
    <property type="entry name" value="FAD/NAD(P)-binding domain"/>
    <property type="match status" value="1"/>
</dbReference>
<dbReference type="PRINTS" id="PR00420">
    <property type="entry name" value="RNGMNOXGNASE"/>
</dbReference>
<dbReference type="Proteomes" id="UP000030752">
    <property type="component" value="Unassembled WGS sequence"/>
</dbReference>
<keyword evidence="5" id="KW-0503">Monooxygenase</keyword>
<protein>
    <recommendedName>
        <fullName evidence="6">FAD-binding domain-containing protein</fullName>
    </recommendedName>
</protein>
<dbReference type="InterPro" id="IPR050493">
    <property type="entry name" value="FAD-dep_Monooxygenase_BioMet"/>
</dbReference>
<evidence type="ECO:0000256" key="2">
    <source>
        <dbReference type="ARBA" id="ARBA00022630"/>
    </source>
</evidence>
<dbReference type="InterPro" id="IPR036188">
    <property type="entry name" value="FAD/NAD-bd_sf"/>
</dbReference>
<evidence type="ECO:0000256" key="3">
    <source>
        <dbReference type="ARBA" id="ARBA00022827"/>
    </source>
</evidence>
<dbReference type="AlphaFoldDB" id="W2SDZ5"/>